<sequence>MSGFHGRLRQMLPPDYHNGAPPRSAPAASVAQFIVTRFFVHYSIYGATIMRALDTASHRLASAQGDGETALPLGKGRSVRFRHTETGIS</sequence>
<dbReference type="KEGG" id="abs:AZOBR_10029"/>
<keyword evidence="3" id="KW-1185">Reference proteome</keyword>
<feature type="region of interest" description="Disordered" evidence="1">
    <location>
        <begin position="1"/>
        <end position="25"/>
    </location>
</feature>
<reference evidence="2 3" key="1">
    <citation type="journal article" date="2011" name="PLoS Genet.">
        <title>Azospirillum genomes reveal transition of bacteria from aquatic to terrestrial environments.</title>
        <authorList>
            <person name="Wisniewski-Dye F."/>
            <person name="Borziak K."/>
            <person name="Khalsa-Moyers G."/>
            <person name="Alexandre G."/>
            <person name="Sukharnikov L.O."/>
            <person name="Wuichet K."/>
            <person name="Hurst G.B."/>
            <person name="McDonald W.H."/>
            <person name="Robertson J.S."/>
            <person name="Barbe V."/>
            <person name="Calteau A."/>
            <person name="Rouy Z."/>
            <person name="Mangenot S."/>
            <person name="Prigent-Combaret C."/>
            <person name="Normand P."/>
            <person name="Boyer M."/>
            <person name="Siguier P."/>
            <person name="Dessaux Y."/>
            <person name="Elmerich C."/>
            <person name="Condemine G."/>
            <person name="Krishnen G."/>
            <person name="Kennedy I."/>
            <person name="Paterson A.H."/>
            <person name="Gonzalez V."/>
            <person name="Mavingui P."/>
            <person name="Zhulin I.B."/>
        </authorList>
    </citation>
    <scope>NUCLEOTIDE SEQUENCE [LARGE SCALE GENOMIC DNA]</scope>
    <source>
        <strain evidence="2 3">Sp245</strain>
    </source>
</reference>
<gene>
    <name evidence="2" type="ORF">AZOBR_10029</name>
</gene>
<evidence type="ECO:0000313" key="2">
    <source>
        <dbReference type="EMBL" id="CCC96242.1"/>
    </source>
</evidence>
<evidence type="ECO:0000256" key="1">
    <source>
        <dbReference type="SAM" id="MobiDB-lite"/>
    </source>
</evidence>
<proteinExistence type="predicted"/>
<name>A0A9P1JMK2_9PROT</name>
<evidence type="ECO:0000313" key="3">
    <source>
        <dbReference type="Proteomes" id="UP000007319"/>
    </source>
</evidence>
<protein>
    <submittedName>
        <fullName evidence="2">Uncharacterized protein</fullName>
    </submittedName>
</protein>
<dbReference type="Proteomes" id="UP000007319">
    <property type="component" value="Chromosome"/>
</dbReference>
<accession>A0A9P1JMK2</accession>
<organism evidence="2 3">
    <name type="scientific">Azospirillum baldaniorum</name>
    <dbReference type="NCBI Taxonomy" id="1064539"/>
    <lineage>
        <taxon>Bacteria</taxon>
        <taxon>Pseudomonadati</taxon>
        <taxon>Pseudomonadota</taxon>
        <taxon>Alphaproteobacteria</taxon>
        <taxon>Rhodospirillales</taxon>
        <taxon>Azospirillaceae</taxon>
        <taxon>Azospirillum</taxon>
    </lineage>
</organism>
<dbReference type="AlphaFoldDB" id="A0A9P1JMK2"/>
<dbReference type="EMBL" id="HE577327">
    <property type="protein sequence ID" value="CCC96242.1"/>
    <property type="molecule type" value="Genomic_DNA"/>
</dbReference>